<evidence type="ECO:0000313" key="2">
    <source>
        <dbReference type="Proteomes" id="UP000675882"/>
    </source>
</evidence>
<reference evidence="1" key="1">
    <citation type="submission" date="2021-02" db="EMBL/GenBank/DDBJ databases">
        <authorList>
            <person name="Han P."/>
        </authorList>
    </citation>
    <scope>NUCLEOTIDE SEQUENCE</scope>
    <source>
        <strain evidence="1">Candidatus Nitrotoga sp. ZN8</strain>
    </source>
</reference>
<protein>
    <submittedName>
        <fullName evidence="1">CRISPR-associated protein, Cas2 family</fullName>
    </submittedName>
</protein>
<dbReference type="InterPro" id="IPR010152">
    <property type="entry name" value="CRISPR-assoc_prot_Cas2_sub"/>
</dbReference>
<accession>A0A916BCL7</accession>
<organism evidence="1 2">
    <name type="scientific">Candidatus Nitrotoga fabula</name>
    <dbReference type="NCBI Taxonomy" id="2182327"/>
    <lineage>
        <taxon>Bacteria</taxon>
        <taxon>Pseudomonadati</taxon>
        <taxon>Pseudomonadota</taxon>
        <taxon>Betaproteobacteria</taxon>
        <taxon>Nitrosomonadales</taxon>
        <taxon>Gallionellaceae</taxon>
        <taxon>Candidatus Nitrotoga</taxon>
    </lineage>
</organism>
<name>A0A916BCL7_9PROT</name>
<dbReference type="Proteomes" id="UP000675882">
    <property type="component" value="Unassembled WGS sequence"/>
</dbReference>
<comment type="caution">
    <text evidence="1">The sequence shown here is derived from an EMBL/GenBank/DDBJ whole genome shotgun (WGS) entry which is preliminary data.</text>
</comment>
<dbReference type="AlphaFoldDB" id="A0A916BCL7"/>
<dbReference type="EMBL" id="CAJNBL010000011">
    <property type="protein sequence ID" value="CAE6710816.1"/>
    <property type="molecule type" value="Genomic_DNA"/>
</dbReference>
<gene>
    <name evidence="1" type="ORF">NTGZN8_190080</name>
</gene>
<dbReference type="RefSeq" id="WP_213035778.1">
    <property type="nucleotide sequence ID" value="NZ_CAJNBL010000011.1"/>
</dbReference>
<dbReference type="Gene3D" id="3.30.70.240">
    <property type="match status" value="1"/>
</dbReference>
<dbReference type="Pfam" id="PF09707">
    <property type="entry name" value="Cas_Cas2CT1978"/>
    <property type="match status" value="1"/>
</dbReference>
<proteinExistence type="predicted"/>
<dbReference type="NCBIfam" id="TIGR01873">
    <property type="entry name" value="cas_CT1978"/>
    <property type="match status" value="1"/>
</dbReference>
<keyword evidence="2" id="KW-1185">Reference proteome</keyword>
<sequence>MLIVIANDLPPAVRGRMKLWFIEPRPNVFVSGLKNAVAKKVVDYLHKHCPRESGLMIFRYIPETPGYEILGLGDTKRNLTEFSGLQLIIEKQMPISNES</sequence>
<evidence type="ECO:0000313" key="1">
    <source>
        <dbReference type="EMBL" id="CAE6710816.1"/>
    </source>
</evidence>